<keyword evidence="2" id="KW-0809">Transit peptide</keyword>
<feature type="region of interest" description="Disordered" evidence="4">
    <location>
        <begin position="62"/>
        <end position="82"/>
    </location>
</feature>
<dbReference type="GeneID" id="66099250"/>
<dbReference type="GO" id="GO:0005739">
    <property type="term" value="C:mitochondrion"/>
    <property type="evidence" value="ECO:0007669"/>
    <property type="project" value="UniProtKB-SubCell"/>
</dbReference>
<proteinExistence type="predicted"/>
<evidence type="ECO:0000256" key="4">
    <source>
        <dbReference type="SAM" id="MobiDB-lite"/>
    </source>
</evidence>
<keyword evidence="6" id="KW-1185">Reference proteome</keyword>
<evidence type="ECO:0000256" key="1">
    <source>
        <dbReference type="ARBA" id="ARBA00004173"/>
    </source>
</evidence>
<dbReference type="PANTHER" id="PTHR28554:SF1">
    <property type="entry name" value="LARGE RIBOSOMAL SUBUNIT PROTEIN ML45"/>
    <property type="match status" value="1"/>
</dbReference>
<accession>A0A9P7VZ24</accession>
<keyword evidence="3" id="KW-0496">Mitochondrion</keyword>
<comment type="caution">
    <text evidence="5">The sequence shown here is derived from an EMBL/GenBank/DDBJ whole genome shotgun (WGS) entry which is preliminary data.</text>
</comment>
<feature type="compositionally biased region" description="Basic and acidic residues" evidence="4">
    <location>
        <begin position="66"/>
        <end position="78"/>
    </location>
</feature>
<dbReference type="RefSeq" id="XP_043042389.1">
    <property type="nucleotide sequence ID" value="XM_043176963.1"/>
</dbReference>
<name>A0A9P7VZ24_9AGAR</name>
<evidence type="ECO:0000313" key="6">
    <source>
        <dbReference type="Proteomes" id="UP000812287"/>
    </source>
</evidence>
<dbReference type="EMBL" id="MU250529">
    <property type="protein sequence ID" value="KAG7448889.1"/>
    <property type="molecule type" value="Genomic_DNA"/>
</dbReference>
<evidence type="ECO:0000313" key="5">
    <source>
        <dbReference type="EMBL" id="KAG7448889.1"/>
    </source>
</evidence>
<gene>
    <name evidence="5" type="ORF">BT62DRAFT_1003612</name>
</gene>
<comment type="subcellular location">
    <subcellularLocation>
        <location evidence="1">Mitochondrion</location>
    </subcellularLocation>
</comment>
<sequence>MANVVCRHPPFLLPSLAMNLQRIGYSSCLTYRAWTRLPPVSLPYTQYRTIVRTSVAKKRKASMKQAQKDYEAKAREQQNDPESAINELEKLRIFSAMNPQFDPWALDAPTLDVMIPYRFAPWRPEYKKNPLEAGRQWFSNVENKVKNILCMWQLATHDSFPGRDISAKNLFEKFISWPLQSLKCTSTAPGDWVGPLRQIALQTYKDLNAATAKRDIKRVKQLANIKYRDDVMSRMNKADPKLTYIWRFHKELAPIKIISIRCTEGHLGATPPAFGNRLVVQALVRLETEQSLEIYNQKGLAVHPPADGTVASPIGGTSVPAKPRRVVEYLTIEKKMYYDTPWYFRDQLWPAPGGKVAIA</sequence>
<protein>
    <submittedName>
        <fullName evidence="5">Uncharacterized protein</fullName>
    </submittedName>
</protein>
<dbReference type="Gene3D" id="3.10.450.240">
    <property type="match status" value="1"/>
</dbReference>
<dbReference type="InterPro" id="IPR051975">
    <property type="entry name" value="mtLSU_mL45"/>
</dbReference>
<reference evidence="5" key="1">
    <citation type="submission" date="2020-11" db="EMBL/GenBank/DDBJ databases">
        <title>Adaptations for nitrogen fixation in a non-lichenized fungal sporocarp promotes dispersal by wood-feeding termites.</title>
        <authorList>
            <consortium name="DOE Joint Genome Institute"/>
            <person name="Koch R.A."/>
            <person name="Yoon G."/>
            <person name="Arayal U."/>
            <person name="Lail K."/>
            <person name="Amirebrahimi M."/>
            <person name="Labutti K."/>
            <person name="Lipzen A."/>
            <person name="Riley R."/>
            <person name="Barry K."/>
            <person name="Henrissat B."/>
            <person name="Grigoriev I.V."/>
            <person name="Herr J.R."/>
            <person name="Aime M.C."/>
        </authorList>
    </citation>
    <scope>NUCLEOTIDE SEQUENCE</scope>
    <source>
        <strain evidence="5">MCA 3950</strain>
    </source>
</reference>
<dbReference type="Proteomes" id="UP000812287">
    <property type="component" value="Unassembled WGS sequence"/>
</dbReference>
<dbReference type="AlphaFoldDB" id="A0A9P7VZ24"/>
<evidence type="ECO:0000256" key="3">
    <source>
        <dbReference type="ARBA" id="ARBA00023128"/>
    </source>
</evidence>
<dbReference type="PANTHER" id="PTHR28554">
    <property type="entry name" value="39S RIBOSOMAL PROTEIN L45, MITOCHONDRIAL"/>
    <property type="match status" value="1"/>
</dbReference>
<organism evidence="5 6">
    <name type="scientific">Guyanagaster necrorhizus</name>
    <dbReference type="NCBI Taxonomy" id="856835"/>
    <lineage>
        <taxon>Eukaryota</taxon>
        <taxon>Fungi</taxon>
        <taxon>Dikarya</taxon>
        <taxon>Basidiomycota</taxon>
        <taxon>Agaricomycotina</taxon>
        <taxon>Agaricomycetes</taxon>
        <taxon>Agaricomycetidae</taxon>
        <taxon>Agaricales</taxon>
        <taxon>Marasmiineae</taxon>
        <taxon>Physalacriaceae</taxon>
        <taxon>Guyanagaster</taxon>
    </lineage>
</organism>
<dbReference type="OrthoDB" id="19619at2759"/>
<evidence type="ECO:0000256" key="2">
    <source>
        <dbReference type="ARBA" id="ARBA00022946"/>
    </source>
</evidence>